<feature type="region of interest" description="Disordered" evidence="1">
    <location>
        <begin position="896"/>
        <end position="939"/>
    </location>
</feature>
<feature type="compositionally biased region" description="Gly residues" evidence="1">
    <location>
        <begin position="924"/>
        <end position="939"/>
    </location>
</feature>
<evidence type="ECO:0000313" key="3">
    <source>
        <dbReference type="EMBL" id="GJM55746.1"/>
    </source>
</evidence>
<comment type="caution">
    <text evidence="3">The sequence shown here is derived from an EMBL/GenBank/DDBJ whole genome shotgun (WGS) entry which is preliminary data.</text>
</comment>
<feature type="transmembrane region" description="Helical" evidence="2">
    <location>
        <begin position="144"/>
        <end position="177"/>
    </location>
</feature>
<keyword evidence="4" id="KW-1185">Reference proteome</keyword>
<proteinExistence type="predicted"/>
<gene>
    <name evidence="3" type="ORF">ATOP_14010</name>
</gene>
<evidence type="ECO:0000256" key="2">
    <source>
        <dbReference type="SAM" id="Phobius"/>
    </source>
</evidence>
<reference evidence="3" key="1">
    <citation type="journal article" date="2022" name="Int. J. Syst. Evol. Microbiol.">
        <title>Granulimonas faecalis gen. nov., sp. nov., and Leptogranulimonas caecicola gen. nov., sp. nov., novel lactate-producing Atopobiaceae bacteria isolated from mouse intestines, and an emended description of the family Atopobiaceae.</title>
        <authorList>
            <person name="Morinaga K."/>
            <person name="Kusada H."/>
            <person name="Sakamoto S."/>
            <person name="Murakami T."/>
            <person name="Toyoda A."/>
            <person name="Mori H."/>
            <person name="Meng X.Y."/>
            <person name="Takashino M."/>
            <person name="Murotomi K."/>
            <person name="Tamaki H."/>
        </authorList>
    </citation>
    <scope>NUCLEOTIDE SEQUENCE</scope>
    <source>
        <strain evidence="3">OPF53</strain>
    </source>
</reference>
<dbReference type="EMBL" id="BQKC01000001">
    <property type="protein sequence ID" value="GJM55746.1"/>
    <property type="molecule type" value="Genomic_DNA"/>
</dbReference>
<sequence length="939" mass="101207">MDTTHLIDKTGAGSVIHSSTVAEERFVNLSHTDPLAAFCFAVGVLSIVLIAASIGSARLKSRFKWLGTMGGKFALILVGAFFLLLPIAIHLPGSHGDLWPGLAQAVPATFYFTVNITGVAGELEEWTPVIHQVMGDGLLSLLYYQVLCFYTVAAPVMLALTAVDFFANGFTGLLLYVESAKKSVLGRDIYVFYDLNDNTVTLAKDLLDHVQKGGRRSRSMPLLVFCDLSSAAVADGNGMAQQVREEAYGCATVVFTPLGLESVPGHLARWTQTRCNVYYLVVSDDTDDNVRATIALCDTLTSQMVSWEMGARAWDVDRVGARPSLTDRTRRYAGNIHVWCVHGNPDDDLIFDSLPHRRPDEEVLARLFRRNRGHGSKEERRRRIVEGLSPLMVRVRDLVEVRLLSEERQVVWDSLVSHPLTEVLDPVDVSAGLVPRQRLVVLVLGVGSFGAEAVRAAFWFGRLPGVELRIVGVDLEAGKRLGELAAMWPGLMAERVPEGEPSCLADLAEPLAEDGAEGKALPTVCLVQADARTEDLSPLLAGKEVEALCWGPDGAGTCTVSIGRESRVYTVTCLGDDEVDLDVSLRLHRTLSERVLAGTLDEATPPQCNPLVSVLVRSEEVLESVRNISGGEERFGLVPFGSTEDVFSYDSILAAPWEDASVNLQAAYDGAQAAAAGRPTEVGRGRAMEDYNAYEVRKLSNRAATRFTFYRLWCLGLGDGAQRDVSGELQGRWLAKLGVAPVLERLAAGDACAVAALAGVRPGPAGTGAEERAARRRALAAGDARLRSEHPLLCAMGDLEHARWCAFLRANGWRALEGGFDGLERTMAFVGRSPRPGKPHPHESMRLMRHYYLVDDPATYRDHGADCADDPAACDRMVVAECLRILSHGYVAPKVGLPRGGAPADGGAERERPAAPGGREDGGPGKAGSGGGNATGAQS</sequence>
<keyword evidence="2" id="KW-1133">Transmembrane helix</keyword>
<feature type="compositionally biased region" description="Basic and acidic residues" evidence="1">
    <location>
        <begin position="907"/>
        <end position="923"/>
    </location>
</feature>
<name>A0AAV5B2I4_9ACTN</name>
<evidence type="ECO:0000256" key="1">
    <source>
        <dbReference type="SAM" id="MobiDB-lite"/>
    </source>
</evidence>
<protein>
    <recommendedName>
        <fullName evidence="5">RyR domain-containing protein</fullName>
    </recommendedName>
</protein>
<keyword evidence="2" id="KW-0472">Membrane</keyword>
<feature type="transmembrane region" description="Helical" evidence="2">
    <location>
        <begin position="35"/>
        <end position="57"/>
    </location>
</feature>
<dbReference type="Proteomes" id="UP001055025">
    <property type="component" value="Unassembled WGS sequence"/>
</dbReference>
<accession>A0AAV5B2I4</accession>
<dbReference type="AlphaFoldDB" id="A0AAV5B2I4"/>
<evidence type="ECO:0000313" key="4">
    <source>
        <dbReference type="Proteomes" id="UP001055025"/>
    </source>
</evidence>
<dbReference type="RefSeq" id="WP_265590908.1">
    <property type="nucleotide sequence ID" value="NZ_BQKC01000001.1"/>
</dbReference>
<organism evidence="3 4">
    <name type="scientific">Granulimonas faecalis</name>
    <dbReference type="NCBI Taxonomy" id="2894155"/>
    <lineage>
        <taxon>Bacteria</taxon>
        <taxon>Bacillati</taxon>
        <taxon>Actinomycetota</taxon>
        <taxon>Coriobacteriia</taxon>
        <taxon>Coriobacteriales</taxon>
        <taxon>Kribbibacteriaceae</taxon>
        <taxon>Granulimonas</taxon>
    </lineage>
</organism>
<feature type="transmembrane region" description="Helical" evidence="2">
    <location>
        <begin position="69"/>
        <end position="89"/>
    </location>
</feature>
<keyword evidence="2" id="KW-0812">Transmembrane</keyword>
<evidence type="ECO:0008006" key="5">
    <source>
        <dbReference type="Google" id="ProtNLM"/>
    </source>
</evidence>